<dbReference type="InterPro" id="IPR000571">
    <property type="entry name" value="Znf_CCCH"/>
</dbReference>
<feature type="domain" description="C3H1-type" evidence="9">
    <location>
        <begin position="226"/>
        <end position="253"/>
    </location>
</feature>
<feature type="compositionally biased region" description="Gly residues" evidence="8">
    <location>
        <begin position="147"/>
        <end position="160"/>
    </location>
</feature>
<dbReference type="EMBL" id="CAID01000004">
    <property type="protein sequence ID" value="CEF97418.1"/>
    <property type="molecule type" value="Genomic_DNA"/>
</dbReference>
<comment type="caution">
    <text evidence="10">The sequence shown here is derived from an EMBL/GenBank/DDBJ whole genome shotgun (WGS) entry which is preliminary data.</text>
</comment>
<accession>A0A090N333</accession>
<keyword evidence="1 7" id="KW-0479">Metal-binding</keyword>
<dbReference type="InterPro" id="IPR036770">
    <property type="entry name" value="Ankyrin_rpt-contain_sf"/>
</dbReference>
<dbReference type="InterPro" id="IPR057444">
    <property type="entry name" value="Znf-CCCH_AtC3H23-like"/>
</dbReference>
<dbReference type="AlphaFoldDB" id="A0A090N333"/>
<organism evidence="10 11">
    <name type="scientific">Ostreococcus tauri</name>
    <name type="common">Marine green alga</name>
    <dbReference type="NCBI Taxonomy" id="70448"/>
    <lineage>
        <taxon>Eukaryota</taxon>
        <taxon>Viridiplantae</taxon>
        <taxon>Chlorophyta</taxon>
        <taxon>Mamiellophyceae</taxon>
        <taxon>Mamiellales</taxon>
        <taxon>Bathycoccaceae</taxon>
        <taxon>Ostreococcus</taxon>
    </lineage>
</organism>
<evidence type="ECO:0000256" key="3">
    <source>
        <dbReference type="ARBA" id="ARBA00022771"/>
    </source>
</evidence>
<feature type="region of interest" description="Disordered" evidence="8">
    <location>
        <begin position="375"/>
        <end position="396"/>
    </location>
</feature>
<feature type="region of interest" description="Disordered" evidence="8">
    <location>
        <begin position="132"/>
        <end position="180"/>
    </location>
</feature>
<feature type="compositionally biased region" description="Low complexity" evidence="8">
    <location>
        <begin position="300"/>
        <end position="325"/>
    </location>
</feature>
<keyword evidence="3 7" id="KW-0863">Zinc-finger</keyword>
<reference evidence="10 11" key="2">
    <citation type="journal article" date="2014" name="BMC Genomics">
        <title>An improved genome of the model marine alga Ostreococcus tauri unfolds by assessing Illumina de novo assemblies.</title>
        <authorList>
            <person name="Blanc-Mathieu R."/>
            <person name="Verhelst B."/>
            <person name="Derelle E."/>
            <person name="Rombauts S."/>
            <person name="Bouget F.Y."/>
            <person name="Carre I."/>
            <person name="Chateau A."/>
            <person name="Eyre-Walker A."/>
            <person name="Grimsley N."/>
            <person name="Moreau H."/>
            <person name="Piegu B."/>
            <person name="Rivals E."/>
            <person name="Schackwitz W."/>
            <person name="Van de Peer Y."/>
            <person name="Piganeau G."/>
        </authorList>
    </citation>
    <scope>NUCLEOTIDE SEQUENCE [LARGE SCALE GENOMIC DNA]</scope>
    <source>
        <strain evidence="11">OTTH 0595 / CCAP 157/2 / RCC745</strain>
    </source>
</reference>
<dbReference type="PROSITE" id="PS50088">
    <property type="entry name" value="ANK_REPEAT"/>
    <property type="match status" value="2"/>
</dbReference>
<dbReference type="PANTHER" id="PTHR14493">
    <property type="entry name" value="UNKEMPT FAMILY MEMBER"/>
    <property type="match status" value="1"/>
</dbReference>
<dbReference type="SUPFAM" id="SSF48403">
    <property type="entry name" value="Ankyrin repeat"/>
    <property type="match status" value="1"/>
</dbReference>
<dbReference type="Gene3D" id="3.30.1370.210">
    <property type="match status" value="1"/>
</dbReference>
<evidence type="ECO:0000256" key="5">
    <source>
        <dbReference type="ARBA" id="ARBA00023125"/>
    </source>
</evidence>
<keyword evidence="4 7" id="KW-0862">Zinc</keyword>
<keyword evidence="6" id="KW-0040">ANK repeat</keyword>
<dbReference type="STRING" id="70448.A0A090N333"/>
<dbReference type="GO" id="GO:0008270">
    <property type="term" value="F:zinc ion binding"/>
    <property type="evidence" value="ECO:0007669"/>
    <property type="project" value="UniProtKB-KW"/>
</dbReference>
<dbReference type="SMART" id="SM00248">
    <property type="entry name" value="ANK"/>
    <property type="match status" value="2"/>
</dbReference>
<dbReference type="InParanoid" id="A0A090N333"/>
<dbReference type="Gene3D" id="1.25.40.20">
    <property type="entry name" value="Ankyrin repeat-containing domain"/>
    <property type="match status" value="1"/>
</dbReference>
<sequence>MSLSTSPVLAAAASNDLSQIRWLIERENVPVDFVGDWYAEPRSGGKGLERQRRTPCMVAASHGALEVLLYVLQMGADPNKRSEDDERCTAMHCAAAGGAALSTEAIRTLLMFGADRNARDMYGRVPADCLPSTTSDPMYGSSDAGGSSSGGSASTGGNRGHGPSSQAVNSQAALQDPDEETLMSDEFRMYEFKIRRCSRTRAHDWTECPYTHPGEKARRRDPRRFNYCGTACPEFRKGSCPQGDVCEYAHGVFECWLHPSRYRTQLCKDGPACDRRACFFAHHTSQLRVPTDAHGNPIGNVSPNTPSPTGSGSPQSSPRQSSASVDWGQRSSESDSIPNSMAAAILKGNMMANASAQFGNGLQFPQMSRAMDQMLGQPQYSQSSSQQFLSIQRDQQPMRQQQEFAQHNVQAQQQQFLVNYASLMNGMDFQGSAQSTFPLGFGNMIQGSSGTMGHGENTYQSQQRHMLSQKSAVTTNSHASVQSGTRMESAASYADKYGLNAGAKVFTLPGGDQFSHIRRNSDSFQHLGMIEGVLDGEEVAGAREYQ</sequence>
<dbReference type="InterPro" id="IPR002110">
    <property type="entry name" value="Ankyrin_rpt"/>
</dbReference>
<feature type="compositionally biased region" description="Low complexity" evidence="8">
    <location>
        <begin position="377"/>
        <end position="396"/>
    </location>
</feature>
<evidence type="ECO:0000256" key="1">
    <source>
        <dbReference type="ARBA" id="ARBA00022723"/>
    </source>
</evidence>
<gene>
    <name evidence="10" type="ORF">OT_ostta04g00370</name>
</gene>
<feature type="repeat" description="ANK" evidence="6">
    <location>
        <begin position="51"/>
        <end position="83"/>
    </location>
</feature>
<dbReference type="RefSeq" id="XP_022838679.1">
    <property type="nucleotide sequence ID" value="XM_022984403.1"/>
</dbReference>
<protein>
    <submittedName>
        <fullName evidence="10">Ankyrin repeat</fullName>
    </submittedName>
</protein>
<dbReference type="GO" id="GO:0003677">
    <property type="term" value="F:DNA binding"/>
    <property type="evidence" value="ECO:0007669"/>
    <property type="project" value="UniProtKB-KW"/>
</dbReference>
<feature type="compositionally biased region" description="Polar residues" evidence="8">
    <location>
        <begin position="163"/>
        <end position="173"/>
    </location>
</feature>
<feature type="repeat" description="ANK" evidence="6">
    <location>
        <begin position="86"/>
        <end position="121"/>
    </location>
</feature>
<evidence type="ECO:0000256" key="2">
    <source>
        <dbReference type="ARBA" id="ARBA00022737"/>
    </source>
</evidence>
<keyword evidence="2" id="KW-0677">Repeat</keyword>
<evidence type="ECO:0000256" key="7">
    <source>
        <dbReference type="PROSITE-ProRule" id="PRU00723"/>
    </source>
</evidence>
<dbReference type="PROSITE" id="PS50103">
    <property type="entry name" value="ZF_C3H1"/>
    <property type="match status" value="1"/>
</dbReference>
<dbReference type="SMART" id="SM00356">
    <property type="entry name" value="ZnF_C3H1"/>
    <property type="match status" value="2"/>
</dbReference>
<keyword evidence="11" id="KW-1185">Reference proteome</keyword>
<feature type="zinc finger region" description="C3H1-type" evidence="7">
    <location>
        <begin position="226"/>
        <end position="253"/>
    </location>
</feature>
<dbReference type="PANTHER" id="PTHR14493:SF50">
    <property type="entry name" value="RING FINGER PROTEIN UNKEMPT"/>
    <property type="match status" value="1"/>
</dbReference>
<evidence type="ECO:0000259" key="9">
    <source>
        <dbReference type="PROSITE" id="PS50103"/>
    </source>
</evidence>
<dbReference type="InterPro" id="IPR045234">
    <property type="entry name" value="Unkempt-like"/>
</dbReference>
<reference evidence="11" key="1">
    <citation type="journal article" date="2006" name="Proc. Natl. Acad. Sci. U.S.A.">
        <title>Genome analysis of the smallest free-living eukaryote Ostreococcus tauri unveils many unique features.</title>
        <authorList>
            <person name="Derelle E."/>
            <person name="Ferraz C."/>
            <person name="Rombauts S."/>
            <person name="Rouze P."/>
            <person name="Worden A.Z."/>
            <person name="Robbens S."/>
            <person name="Partensky F."/>
            <person name="Degroeve S."/>
            <person name="Echeynie S."/>
            <person name="Cooke R."/>
            <person name="Saeys Y."/>
            <person name="Wuyts J."/>
            <person name="Jabbari K."/>
            <person name="Bowler C."/>
            <person name="Panaud O."/>
            <person name="Piegu B."/>
            <person name="Ball S.G."/>
            <person name="Ral J.-P."/>
            <person name="Bouget F.-Y."/>
            <person name="Piganeau G."/>
            <person name="De Baets B."/>
            <person name="Picard A."/>
            <person name="Delseny M."/>
            <person name="Demaille J."/>
            <person name="Van de Peer Y."/>
            <person name="Moreau H."/>
        </authorList>
    </citation>
    <scope>NUCLEOTIDE SEQUENCE [LARGE SCALE GENOMIC DNA]</scope>
    <source>
        <strain evidence="11">OTTH 0595 / CCAP 157/2 / RCC745</strain>
    </source>
</reference>
<evidence type="ECO:0000313" key="11">
    <source>
        <dbReference type="Proteomes" id="UP000009170"/>
    </source>
</evidence>
<keyword evidence="5" id="KW-0238">DNA-binding</keyword>
<evidence type="ECO:0000256" key="6">
    <source>
        <dbReference type="PROSITE-ProRule" id="PRU00023"/>
    </source>
</evidence>
<proteinExistence type="predicted"/>
<dbReference type="FunCoup" id="A0A090N333">
    <property type="interactions" value="492"/>
</dbReference>
<dbReference type="Pfam" id="PF12796">
    <property type="entry name" value="Ank_2"/>
    <property type="match status" value="1"/>
</dbReference>
<dbReference type="GO" id="GO:0010468">
    <property type="term" value="P:regulation of gene expression"/>
    <property type="evidence" value="ECO:0007669"/>
    <property type="project" value="UniProtKB-ARBA"/>
</dbReference>
<dbReference type="GeneID" id="9834167"/>
<dbReference type="Pfam" id="PF25512">
    <property type="entry name" value="zf-CCCH_AtC3H23"/>
    <property type="match status" value="1"/>
</dbReference>
<evidence type="ECO:0000256" key="4">
    <source>
        <dbReference type="ARBA" id="ARBA00022833"/>
    </source>
</evidence>
<dbReference type="Proteomes" id="UP000009170">
    <property type="component" value="Unassembled WGS sequence"/>
</dbReference>
<evidence type="ECO:0000256" key="8">
    <source>
        <dbReference type="SAM" id="MobiDB-lite"/>
    </source>
</evidence>
<dbReference type="KEGG" id="ota:OT_ostta04g00370"/>
<feature type="region of interest" description="Disordered" evidence="8">
    <location>
        <begin position="289"/>
        <end position="336"/>
    </location>
</feature>
<name>A0A090N333_OSTTA</name>
<dbReference type="OrthoDB" id="410307at2759"/>
<evidence type="ECO:0000313" key="10">
    <source>
        <dbReference type="EMBL" id="CEF97418.1"/>
    </source>
</evidence>
<dbReference type="FunFam" id="3.30.1370.210:FF:000009">
    <property type="entry name" value="Zinc finger CCCH domain-containing protein 66"/>
    <property type="match status" value="1"/>
</dbReference>